<evidence type="ECO:0000256" key="1">
    <source>
        <dbReference type="ARBA" id="ARBA00023015"/>
    </source>
</evidence>
<dbReference type="SMART" id="SM00345">
    <property type="entry name" value="HTH_GNTR"/>
    <property type="match status" value="1"/>
</dbReference>
<dbReference type="PANTHER" id="PTHR43537:SF24">
    <property type="entry name" value="GLUCONATE OPERON TRANSCRIPTIONAL REPRESSOR"/>
    <property type="match status" value="1"/>
</dbReference>
<proteinExistence type="predicted"/>
<dbReference type="PANTHER" id="PTHR43537">
    <property type="entry name" value="TRANSCRIPTIONAL REGULATOR, GNTR FAMILY"/>
    <property type="match status" value="1"/>
</dbReference>
<dbReference type="AlphaFoldDB" id="V9XLZ9"/>
<reference evidence="5 6" key="1">
    <citation type="journal article" date="2014" name="Genome Announc.">
        <title>Complete Genome of Rhodococcus pyridinivorans SB3094, a Methyl-Ethyl-Ketone-Degrading Bacterium Used for Bioaugmentation.</title>
        <authorList>
            <person name="Dueholm M.S."/>
            <person name="Albertsen M."/>
            <person name="D'Imperio S."/>
            <person name="Tale V.P."/>
            <person name="Lewis D."/>
            <person name="Nielsen P.H."/>
            <person name="Nielsen J.L."/>
        </authorList>
    </citation>
    <scope>NUCLEOTIDE SEQUENCE [LARGE SCALE GENOMIC DNA]</scope>
    <source>
        <strain evidence="5 6">SB3094</strain>
    </source>
</reference>
<dbReference type="SUPFAM" id="SSF48008">
    <property type="entry name" value="GntR ligand-binding domain-like"/>
    <property type="match status" value="1"/>
</dbReference>
<sequence>MESVSPRSDTLSSGGRKQLSAEVEAYVREEIMTGKFKAGQYIRTETLAAQMGVSQTPVREGLQALRGQGFLRLEPRRGFRVLELRRSDIEDVFGVQAHLSAELARRAATRLSWEQVNELARIHEDLIVAVDEDDAALVQSLNSDFHRLINRNSDAPKLRTLLAVALSYVPNRFYEKTGVYPSQDERAEILEAMKTRDPERAADAMRRHIEHSGVVLQKFLDDKGILGS</sequence>
<feature type="domain" description="HTH gntR-type" evidence="4">
    <location>
        <begin position="17"/>
        <end position="84"/>
    </location>
</feature>
<dbReference type="Pfam" id="PF00392">
    <property type="entry name" value="GntR"/>
    <property type="match status" value="1"/>
</dbReference>
<dbReference type="PROSITE" id="PS50949">
    <property type="entry name" value="HTH_GNTR"/>
    <property type="match status" value="1"/>
</dbReference>
<dbReference type="PATRIC" id="fig|1435356.3.peg.4799"/>
<dbReference type="Gene3D" id="1.10.10.10">
    <property type="entry name" value="Winged helix-like DNA-binding domain superfamily/Winged helix DNA-binding domain"/>
    <property type="match status" value="1"/>
</dbReference>
<dbReference type="InterPro" id="IPR011711">
    <property type="entry name" value="GntR_C"/>
</dbReference>
<keyword evidence="2" id="KW-0238">DNA-binding</keyword>
<dbReference type="InterPro" id="IPR036388">
    <property type="entry name" value="WH-like_DNA-bd_sf"/>
</dbReference>
<dbReference type="SMART" id="SM00895">
    <property type="entry name" value="FCD"/>
    <property type="match status" value="1"/>
</dbReference>
<evidence type="ECO:0000313" key="5">
    <source>
        <dbReference type="EMBL" id="AHD23403.1"/>
    </source>
</evidence>
<dbReference type="Gene3D" id="1.20.120.530">
    <property type="entry name" value="GntR ligand-binding domain-like"/>
    <property type="match status" value="1"/>
</dbReference>
<dbReference type="GO" id="GO:0003677">
    <property type="term" value="F:DNA binding"/>
    <property type="evidence" value="ECO:0007669"/>
    <property type="project" value="UniProtKB-KW"/>
</dbReference>
<dbReference type="Pfam" id="PF07729">
    <property type="entry name" value="FCD"/>
    <property type="match status" value="1"/>
</dbReference>
<evidence type="ECO:0000313" key="6">
    <source>
        <dbReference type="Proteomes" id="UP000018781"/>
    </source>
</evidence>
<keyword evidence="1" id="KW-0805">Transcription regulation</keyword>
<protein>
    <submittedName>
        <fullName evidence="5">GntR family transcriptional regulator</fullName>
    </submittedName>
</protein>
<dbReference type="InterPro" id="IPR008920">
    <property type="entry name" value="TF_FadR/GntR_C"/>
</dbReference>
<dbReference type="InterPro" id="IPR036390">
    <property type="entry name" value="WH_DNA-bd_sf"/>
</dbReference>
<name>V9XLZ9_9NOCA</name>
<dbReference type="HOGENOM" id="CLU_017584_5_4_11"/>
<evidence type="ECO:0000256" key="2">
    <source>
        <dbReference type="ARBA" id="ARBA00023125"/>
    </source>
</evidence>
<dbReference type="KEGG" id="rpy:Y013_23820"/>
<evidence type="ECO:0000259" key="4">
    <source>
        <dbReference type="PROSITE" id="PS50949"/>
    </source>
</evidence>
<dbReference type="GeneID" id="29940702"/>
<dbReference type="Proteomes" id="UP000018781">
    <property type="component" value="Chromosome"/>
</dbReference>
<gene>
    <name evidence="5" type="ORF">Y013_23820</name>
</gene>
<dbReference type="SUPFAM" id="SSF46785">
    <property type="entry name" value="Winged helix' DNA-binding domain"/>
    <property type="match status" value="1"/>
</dbReference>
<dbReference type="EMBL" id="CP006996">
    <property type="protein sequence ID" value="AHD23403.1"/>
    <property type="molecule type" value="Genomic_DNA"/>
</dbReference>
<keyword evidence="3" id="KW-0804">Transcription</keyword>
<accession>V9XLZ9</accession>
<dbReference type="eggNOG" id="COG1802">
    <property type="taxonomic scope" value="Bacteria"/>
</dbReference>
<dbReference type="RefSeq" id="WP_024103582.1">
    <property type="nucleotide sequence ID" value="NC_023150.1"/>
</dbReference>
<evidence type="ECO:0000256" key="3">
    <source>
        <dbReference type="ARBA" id="ARBA00023163"/>
    </source>
</evidence>
<dbReference type="GO" id="GO:0003700">
    <property type="term" value="F:DNA-binding transcription factor activity"/>
    <property type="evidence" value="ECO:0007669"/>
    <property type="project" value="InterPro"/>
</dbReference>
<organism evidence="5 6">
    <name type="scientific">Rhodococcus pyridinivorans SB3094</name>
    <dbReference type="NCBI Taxonomy" id="1435356"/>
    <lineage>
        <taxon>Bacteria</taxon>
        <taxon>Bacillati</taxon>
        <taxon>Actinomycetota</taxon>
        <taxon>Actinomycetes</taxon>
        <taxon>Mycobacteriales</taxon>
        <taxon>Nocardiaceae</taxon>
        <taxon>Rhodococcus</taxon>
    </lineage>
</organism>
<dbReference type="InterPro" id="IPR000524">
    <property type="entry name" value="Tscrpt_reg_HTH_GntR"/>
</dbReference>
<dbReference type="CDD" id="cd07377">
    <property type="entry name" value="WHTH_GntR"/>
    <property type="match status" value="1"/>
</dbReference>